<feature type="coiled-coil region" evidence="1">
    <location>
        <begin position="32"/>
        <end position="76"/>
    </location>
</feature>
<feature type="coiled-coil region" evidence="1">
    <location>
        <begin position="123"/>
        <end position="150"/>
    </location>
</feature>
<dbReference type="AlphaFoldDB" id="B3QTA4"/>
<proteinExistence type="predicted"/>
<dbReference type="RefSeq" id="WP_012500287.1">
    <property type="nucleotide sequence ID" value="NC_011026.1"/>
</dbReference>
<gene>
    <name evidence="3" type="ordered locus">Ctha_1746</name>
</gene>
<sequence>MKYKNLFASVLILFAFAFMSGCGQSEEQKKLASEIEAKSKEVTEKIKAFKAKESELKCFQEEYDKLTKEIPENEDLKKLAQKHSVLIGDYKKQTKALGEVVADIDVLPAKLQENMRFSEELIKEDYEKAMEKYETAVKTAEKLVEKHQAVCDKMRSYRDEHSANADGK</sequence>
<evidence type="ECO:0000256" key="2">
    <source>
        <dbReference type="SAM" id="SignalP"/>
    </source>
</evidence>
<feature type="signal peptide" evidence="2">
    <location>
        <begin position="1"/>
        <end position="25"/>
    </location>
</feature>
<feature type="chain" id="PRO_5002795753" description="Lipoprotein" evidence="2">
    <location>
        <begin position="26"/>
        <end position="168"/>
    </location>
</feature>
<dbReference type="STRING" id="517418.Ctha_1746"/>
<reference evidence="3 4" key="1">
    <citation type="submission" date="2008-06" db="EMBL/GenBank/DDBJ databases">
        <title>Complete sequence of Chloroherpeton thalassium ATCC 35110.</title>
        <authorList>
            <consortium name="US DOE Joint Genome Institute"/>
            <person name="Lucas S."/>
            <person name="Copeland A."/>
            <person name="Lapidus A."/>
            <person name="Glavina del Rio T."/>
            <person name="Dalin E."/>
            <person name="Tice H."/>
            <person name="Bruce D."/>
            <person name="Goodwin L."/>
            <person name="Pitluck S."/>
            <person name="Schmutz J."/>
            <person name="Larimer F."/>
            <person name="Land M."/>
            <person name="Hauser L."/>
            <person name="Kyrpides N."/>
            <person name="Mikhailova N."/>
            <person name="Liu Z."/>
            <person name="Li T."/>
            <person name="Zhao F."/>
            <person name="Overmann J."/>
            <person name="Bryant D.A."/>
            <person name="Richardson P."/>
        </authorList>
    </citation>
    <scope>NUCLEOTIDE SEQUENCE [LARGE SCALE GENOMIC DNA]</scope>
    <source>
        <strain evidence="4">ATCC 35110 / GB-78</strain>
    </source>
</reference>
<keyword evidence="1" id="KW-0175">Coiled coil</keyword>
<keyword evidence="2" id="KW-0732">Signal</keyword>
<evidence type="ECO:0000313" key="3">
    <source>
        <dbReference type="EMBL" id="ACF14203.1"/>
    </source>
</evidence>
<organism evidence="3 4">
    <name type="scientific">Chloroherpeton thalassium (strain ATCC 35110 / GB-78)</name>
    <dbReference type="NCBI Taxonomy" id="517418"/>
    <lineage>
        <taxon>Bacteria</taxon>
        <taxon>Pseudomonadati</taxon>
        <taxon>Chlorobiota</taxon>
        <taxon>Chlorobiia</taxon>
        <taxon>Chlorobiales</taxon>
        <taxon>Chloroherpetonaceae</taxon>
        <taxon>Chloroherpeton</taxon>
    </lineage>
</organism>
<evidence type="ECO:0000256" key="1">
    <source>
        <dbReference type="SAM" id="Coils"/>
    </source>
</evidence>
<dbReference type="PROSITE" id="PS51257">
    <property type="entry name" value="PROKAR_LIPOPROTEIN"/>
    <property type="match status" value="1"/>
</dbReference>
<dbReference type="EMBL" id="CP001100">
    <property type="protein sequence ID" value="ACF14203.1"/>
    <property type="molecule type" value="Genomic_DNA"/>
</dbReference>
<keyword evidence="4" id="KW-1185">Reference proteome</keyword>
<dbReference type="HOGENOM" id="CLU_1583590_0_0_10"/>
<protein>
    <recommendedName>
        <fullName evidence="5">Lipoprotein</fullName>
    </recommendedName>
</protein>
<accession>B3QTA4</accession>
<dbReference type="Proteomes" id="UP000001208">
    <property type="component" value="Chromosome"/>
</dbReference>
<evidence type="ECO:0000313" key="4">
    <source>
        <dbReference type="Proteomes" id="UP000001208"/>
    </source>
</evidence>
<name>B3QTA4_CHLT3</name>
<evidence type="ECO:0008006" key="5">
    <source>
        <dbReference type="Google" id="ProtNLM"/>
    </source>
</evidence>
<dbReference type="KEGG" id="cts:Ctha_1746"/>